<sequence>MAHNKSLFWLAIIIPLGLAATATATAAGWILDHSSAQNWHNLLRSASGINEVLGLMKPPLDLAALVFPCVALVTANHRSIQSKAQLDKSDRQLQTTKVQIANTERQIEITRSKNTFDQYYNHVEQFQKMNRGFTDRNGIQRVEVFDEMDIYRKIFDGSSPSNFSPIASPFVIPPKNDWGFK</sequence>
<dbReference type="RefSeq" id="WP_140591873.1">
    <property type="nucleotide sequence ID" value="NZ_VFRR01000084.1"/>
</dbReference>
<evidence type="ECO:0000256" key="2">
    <source>
        <dbReference type="SAM" id="SignalP"/>
    </source>
</evidence>
<feature type="coiled-coil region" evidence="1">
    <location>
        <begin position="86"/>
        <end position="113"/>
    </location>
</feature>
<feature type="signal peptide" evidence="2">
    <location>
        <begin position="1"/>
        <end position="26"/>
    </location>
</feature>
<evidence type="ECO:0000256" key="1">
    <source>
        <dbReference type="SAM" id="Coils"/>
    </source>
</evidence>
<gene>
    <name evidence="3" type="ORF">FJM67_16990</name>
</gene>
<keyword evidence="2" id="KW-0732">Signal</keyword>
<feature type="chain" id="PRO_5021255009" evidence="2">
    <location>
        <begin position="27"/>
        <end position="181"/>
    </location>
</feature>
<proteinExistence type="predicted"/>
<dbReference type="EMBL" id="VFRR01000084">
    <property type="protein sequence ID" value="TPE44168.1"/>
    <property type="molecule type" value="Genomic_DNA"/>
</dbReference>
<dbReference type="AlphaFoldDB" id="A0A501W4H1"/>
<comment type="caution">
    <text evidence="3">The sequence shown here is derived from an EMBL/GenBank/DDBJ whole genome shotgun (WGS) entry which is preliminary data.</text>
</comment>
<protein>
    <submittedName>
        <fullName evidence="3">Uncharacterized protein</fullName>
    </submittedName>
</protein>
<reference evidence="3 4" key="1">
    <citation type="submission" date="2019-06" db="EMBL/GenBank/DDBJ databases">
        <title>A novel bacterium of genus Marinomonas, isolated from coastal sand.</title>
        <authorList>
            <person name="Huang H."/>
            <person name="Mo K."/>
            <person name="Hu Y."/>
        </authorList>
    </citation>
    <scope>NUCLEOTIDE SEQUENCE [LARGE SCALE GENOMIC DNA]</scope>
    <source>
        <strain evidence="3 4">HB171799</strain>
    </source>
</reference>
<keyword evidence="4" id="KW-1185">Reference proteome</keyword>
<name>A0A501W4H1_9GAMM</name>
<keyword evidence="1" id="KW-0175">Coiled coil</keyword>
<accession>A0A501W4H1</accession>
<dbReference type="Proteomes" id="UP000315901">
    <property type="component" value="Unassembled WGS sequence"/>
</dbReference>
<evidence type="ECO:0000313" key="4">
    <source>
        <dbReference type="Proteomes" id="UP000315901"/>
    </source>
</evidence>
<organism evidence="3 4">
    <name type="scientific">Maribrevibacterium harenarium</name>
    <dbReference type="NCBI Taxonomy" id="2589817"/>
    <lineage>
        <taxon>Bacteria</taxon>
        <taxon>Pseudomonadati</taxon>
        <taxon>Pseudomonadota</taxon>
        <taxon>Gammaproteobacteria</taxon>
        <taxon>Oceanospirillales</taxon>
        <taxon>Oceanospirillaceae</taxon>
        <taxon>Maribrevibacterium</taxon>
    </lineage>
</organism>
<evidence type="ECO:0000313" key="3">
    <source>
        <dbReference type="EMBL" id="TPE44168.1"/>
    </source>
</evidence>